<evidence type="ECO:0000313" key="4">
    <source>
        <dbReference type="Proteomes" id="UP000242447"/>
    </source>
</evidence>
<dbReference type="InterPro" id="IPR011047">
    <property type="entry name" value="Quinoprotein_ADH-like_sf"/>
</dbReference>
<proteinExistence type="predicted"/>
<dbReference type="SUPFAM" id="SSF50998">
    <property type="entry name" value="Quinoprotein alcohol dehydrogenase-like"/>
    <property type="match status" value="2"/>
</dbReference>
<dbReference type="SMART" id="SM00564">
    <property type="entry name" value="PQQ"/>
    <property type="match status" value="6"/>
</dbReference>
<evidence type="ECO:0000256" key="1">
    <source>
        <dbReference type="SAM" id="SignalP"/>
    </source>
</evidence>
<feature type="chain" id="PRO_5012754898" evidence="1">
    <location>
        <begin position="17"/>
        <end position="431"/>
    </location>
</feature>
<reference evidence="3 4" key="1">
    <citation type="submission" date="2017-02" db="EMBL/GenBank/DDBJ databases">
        <title>Ketogulonicigenium robustum SPU B003 Genome sequencing and assembly.</title>
        <authorList>
            <person name="Li Y."/>
            <person name="Liu L."/>
            <person name="Wang C."/>
            <person name="Zhang M."/>
            <person name="Zhang T."/>
            <person name="Zhang Y."/>
        </authorList>
    </citation>
    <scope>NUCLEOTIDE SEQUENCE [LARGE SCALE GENOMIC DNA]</scope>
    <source>
        <strain evidence="3 4">SPU_B003</strain>
    </source>
</reference>
<gene>
    <name evidence="3" type="ORF">BVG79_01211</name>
</gene>
<dbReference type="STRING" id="92947.BVG79_01211"/>
<feature type="domain" description="Pyrrolo-quinoline quinone repeat" evidence="2">
    <location>
        <begin position="111"/>
        <end position="349"/>
    </location>
</feature>
<organism evidence="3 4">
    <name type="scientific">Ketogulonicigenium robustum</name>
    <dbReference type="NCBI Taxonomy" id="92947"/>
    <lineage>
        <taxon>Bacteria</taxon>
        <taxon>Pseudomonadati</taxon>
        <taxon>Pseudomonadota</taxon>
        <taxon>Alphaproteobacteria</taxon>
        <taxon>Rhodobacterales</taxon>
        <taxon>Roseobacteraceae</taxon>
        <taxon>Ketogulonicigenium</taxon>
    </lineage>
</organism>
<sequence length="431" mass="44205">MLRRTFLATSAMAALAACGGTSDEILPGLRVAVNQPTGGATAAPTAMPAAQSNSAWTHRGGNAAHQIGHVALGADLHPLFSTSIGAGNDRRTRIVAQPVVADGRIFTMDARSAVTALSLSGQVLWRRDMVRGAARAEAASGGGMAVSGSRLFVTSGFGLLMALDVTTGAILWEQNLDAPAGASPTVAGSLLFIVGRDGRARALDVETGRQRWAIMGNSTEAGMVGGAGAAVSGTNVVFPFPSGELMATYPNGGATRWSSYVAGVRPGDAGAALLTDFAGDPVIAGNRVYAANVSGRVAAYETGTGTEVWGMREGATGPLALVGDALFFVNDQNMLVRLDARSGATVWRQQMPTFTTNWFGNRRGRFVHFGPVIAGGRAIIASSDGMLRQFDAATGALLSQVELASPAAAGPVVVGGVLYLLTADGTLRAFR</sequence>
<dbReference type="Proteomes" id="UP000242447">
    <property type="component" value="Chromosome"/>
</dbReference>
<dbReference type="KEGG" id="kro:BVG79_01211"/>
<dbReference type="InterPro" id="IPR002372">
    <property type="entry name" value="PQQ_rpt_dom"/>
</dbReference>
<dbReference type="OrthoDB" id="5290752at2"/>
<dbReference type="Gene3D" id="2.40.10.480">
    <property type="match status" value="1"/>
</dbReference>
<evidence type="ECO:0000313" key="3">
    <source>
        <dbReference type="EMBL" id="ARO14557.1"/>
    </source>
</evidence>
<dbReference type="Pfam" id="PF13360">
    <property type="entry name" value="PQQ_2"/>
    <property type="match status" value="1"/>
</dbReference>
<dbReference type="PANTHER" id="PTHR34512">
    <property type="entry name" value="CELL SURFACE PROTEIN"/>
    <property type="match status" value="1"/>
</dbReference>
<accession>A0A1W6NZW6</accession>
<dbReference type="AlphaFoldDB" id="A0A1W6NZW6"/>
<dbReference type="PANTHER" id="PTHR34512:SF30">
    <property type="entry name" value="OUTER MEMBRANE PROTEIN ASSEMBLY FACTOR BAMB"/>
    <property type="match status" value="1"/>
</dbReference>
<dbReference type="RefSeq" id="WP_085786090.1">
    <property type="nucleotide sequence ID" value="NZ_CP019937.1"/>
</dbReference>
<evidence type="ECO:0000259" key="2">
    <source>
        <dbReference type="Pfam" id="PF13360"/>
    </source>
</evidence>
<dbReference type="EMBL" id="CP019937">
    <property type="protein sequence ID" value="ARO14557.1"/>
    <property type="molecule type" value="Genomic_DNA"/>
</dbReference>
<protein>
    <submittedName>
        <fullName evidence="3">Pyrrolo-quinoline quinone</fullName>
    </submittedName>
</protein>
<keyword evidence="1" id="KW-0732">Signal</keyword>
<dbReference type="InterPro" id="IPR018391">
    <property type="entry name" value="PQQ_b-propeller_rpt"/>
</dbReference>
<dbReference type="Gene3D" id="2.130.10.10">
    <property type="entry name" value="YVTN repeat-like/Quinoprotein amine dehydrogenase"/>
    <property type="match status" value="1"/>
</dbReference>
<dbReference type="InterPro" id="IPR015943">
    <property type="entry name" value="WD40/YVTN_repeat-like_dom_sf"/>
</dbReference>
<name>A0A1W6NZW6_9RHOB</name>
<feature type="signal peptide" evidence="1">
    <location>
        <begin position="1"/>
        <end position="16"/>
    </location>
</feature>
<dbReference type="PROSITE" id="PS51257">
    <property type="entry name" value="PROKAR_LIPOPROTEIN"/>
    <property type="match status" value="1"/>
</dbReference>
<keyword evidence="4" id="KW-1185">Reference proteome</keyword>